<accession>A0ABT8ZTL0</accession>
<reference evidence="1" key="1">
    <citation type="submission" date="2023-07" db="EMBL/GenBank/DDBJ databases">
        <authorList>
            <person name="Kim M.K."/>
        </authorList>
    </citation>
    <scope>NUCLEOTIDE SEQUENCE</scope>
    <source>
        <strain evidence="1">CA1-15</strain>
    </source>
</reference>
<name>A0ABT8ZTL0_9SPHN</name>
<sequence>MGLNVMVAGIPLIPQTYKDGCWYASLLMMYEWNKKRGGNPTNPADVPTISSRYKSQMELPWALVREECGKVGLTDNVILSPSPAKIGEWLQRGPLYVTGVGTNWRGERVSNGHVFVIGGIREVPTSDEYEIYAYDPDPVNMGHRGWRPIRHLGIMMEDTNRSEHNTTFLQY</sequence>
<dbReference type="Pfam" id="PF12385">
    <property type="entry name" value="Peptidase_C70"/>
    <property type="match status" value="1"/>
</dbReference>
<evidence type="ECO:0000313" key="1">
    <source>
        <dbReference type="EMBL" id="MDO7840900.1"/>
    </source>
</evidence>
<dbReference type="RefSeq" id="WP_304559226.1">
    <property type="nucleotide sequence ID" value="NZ_JAUQSZ010000001.1"/>
</dbReference>
<comment type="caution">
    <text evidence="1">The sequence shown here is derived from an EMBL/GenBank/DDBJ whole genome shotgun (WGS) entry which is preliminary data.</text>
</comment>
<organism evidence="1 2">
    <name type="scientific">Sphingomonas immobilis</name>
    <dbReference type="NCBI Taxonomy" id="3063997"/>
    <lineage>
        <taxon>Bacteria</taxon>
        <taxon>Pseudomonadati</taxon>
        <taxon>Pseudomonadota</taxon>
        <taxon>Alphaproteobacteria</taxon>
        <taxon>Sphingomonadales</taxon>
        <taxon>Sphingomonadaceae</taxon>
        <taxon>Sphingomonas</taxon>
    </lineage>
</organism>
<dbReference type="EMBL" id="JAUQSZ010000001">
    <property type="protein sequence ID" value="MDO7840900.1"/>
    <property type="molecule type" value="Genomic_DNA"/>
</dbReference>
<gene>
    <name evidence="1" type="ORF">Q5H94_01050</name>
</gene>
<keyword evidence="2" id="KW-1185">Reference proteome</keyword>
<dbReference type="Proteomes" id="UP001176468">
    <property type="component" value="Unassembled WGS sequence"/>
</dbReference>
<evidence type="ECO:0000313" key="2">
    <source>
        <dbReference type="Proteomes" id="UP001176468"/>
    </source>
</evidence>
<proteinExistence type="predicted"/>
<dbReference type="InterPro" id="IPR022118">
    <property type="entry name" value="Peptidase_C70_AvrRpt2"/>
</dbReference>
<protein>
    <submittedName>
        <fullName evidence="1">Papain-like cysteine protease family protein</fullName>
    </submittedName>
</protein>